<protein>
    <submittedName>
        <fullName evidence="3">Bifunctional AAC/APH</fullName>
    </submittedName>
</protein>
<dbReference type="Gene3D" id="3.40.630.30">
    <property type="match status" value="1"/>
</dbReference>
<dbReference type="EMBL" id="LR699120">
    <property type="protein sequence ID" value="VVC77259.1"/>
    <property type="molecule type" value="Genomic_DNA"/>
</dbReference>
<dbReference type="GO" id="GO:0046677">
    <property type="term" value="P:response to antibiotic"/>
    <property type="evidence" value="ECO:0007669"/>
    <property type="project" value="UniProtKB-KW"/>
</dbReference>
<dbReference type="Proteomes" id="UP000324194">
    <property type="component" value="Chromosome 2"/>
</dbReference>
<dbReference type="PANTHER" id="PTHR31438">
    <property type="entry name" value="LYSINE N-ACYLTRANSFERASE C17G9.06C-RELATED"/>
    <property type="match status" value="1"/>
</dbReference>
<organism evidence="3 4">
    <name type="scientific">Aquicella siphonis</name>
    <dbReference type="NCBI Taxonomy" id="254247"/>
    <lineage>
        <taxon>Bacteria</taxon>
        <taxon>Pseudomonadati</taxon>
        <taxon>Pseudomonadota</taxon>
        <taxon>Gammaproteobacteria</taxon>
        <taxon>Legionellales</taxon>
        <taxon>Coxiellaceae</taxon>
        <taxon>Aquicella</taxon>
    </lineage>
</organism>
<keyword evidence="4" id="KW-1185">Reference proteome</keyword>
<evidence type="ECO:0000259" key="2">
    <source>
        <dbReference type="PROSITE" id="PS51186"/>
    </source>
</evidence>
<dbReference type="SUPFAM" id="SSF55729">
    <property type="entry name" value="Acyl-CoA N-acyltransferases (Nat)"/>
    <property type="match status" value="1"/>
</dbReference>
<sequence>MTNHEIVFKPLREEDLTLLFQWFQKEHVLRWYARGQGYTLEMIKEKYRPRLDDPDLKSYIIHIHDKPVGYIQLYRLSSYFPEGISDYSHPLFSLFQPHELAGIDLFMADENYLGKGYASKALMCFVQACVKNEFRALLADPSKENSRAIAFFMRNGFREVESPYPHDHAIMLLKW</sequence>
<dbReference type="RefSeq" id="WP_148340689.1">
    <property type="nucleotide sequence ID" value="NZ_LR699120.1"/>
</dbReference>
<dbReference type="GO" id="GO:0016410">
    <property type="term" value="F:N-acyltransferase activity"/>
    <property type="evidence" value="ECO:0007669"/>
    <property type="project" value="TreeGrafter"/>
</dbReference>
<evidence type="ECO:0000256" key="1">
    <source>
        <dbReference type="ARBA" id="ARBA00023251"/>
    </source>
</evidence>
<proteinExistence type="predicted"/>
<dbReference type="InterPro" id="IPR000182">
    <property type="entry name" value="GNAT_dom"/>
</dbReference>
<dbReference type="PROSITE" id="PS51186">
    <property type="entry name" value="GNAT"/>
    <property type="match status" value="1"/>
</dbReference>
<dbReference type="PANTHER" id="PTHR31438:SF1">
    <property type="entry name" value="LYSINE N-ACYLTRANSFERASE C17G9.06C-RELATED"/>
    <property type="match status" value="1"/>
</dbReference>
<dbReference type="Pfam" id="PF13523">
    <property type="entry name" value="Acetyltransf_8"/>
    <property type="match status" value="1"/>
</dbReference>
<dbReference type="InterPro" id="IPR016181">
    <property type="entry name" value="Acyl_CoA_acyltransferase"/>
</dbReference>
<dbReference type="OrthoDB" id="336415at2"/>
<accession>A0A5E4PJJ6</accession>
<name>A0A5E4PJJ6_9COXI</name>
<keyword evidence="1" id="KW-0046">Antibiotic resistance</keyword>
<evidence type="ECO:0000313" key="3">
    <source>
        <dbReference type="EMBL" id="VVC77259.1"/>
    </source>
</evidence>
<feature type="domain" description="N-acetyltransferase" evidence="2">
    <location>
        <begin position="6"/>
        <end position="175"/>
    </location>
</feature>
<dbReference type="AlphaFoldDB" id="A0A5E4PJJ6"/>
<evidence type="ECO:0000313" key="4">
    <source>
        <dbReference type="Proteomes" id="UP000324194"/>
    </source>
</evidence>
<dbReference type="KEGG" id="asip:AQUSIP_25860"/>
<gene>
    <name evidence="3" type="primary">aacA-aphD_2</name>
    <name evidence="3" type="ORF">AQUSIP_25860</name>
</gene>
<reference evidence="3 4" key="1">
    <citation type="submission" date="2019-08" db="EMBL/GenBank/DDBJ databases">
        <authorList>
            <person name="Guy L."/>
        </authorList>
    </citation>
    <scope>NUCLEOTIDE SEQUENCE [LARGE SCALE GENOMIC DNA]</scope>
    <source>
        <strain evidence="3 4">SGT-108</strain>
    </source>
</reference>